<dbReference type="AlphaFoldDB" id="A0A238YQK3"/>
<dbReference type="RefSeq" id="WP_089322831.1">
    <property type="nucleotide sequence ID" value="NZ_FZOB01000004.1"/>
</dbReference>
<accession>A0A238YQK3</accession>
<comment type="similarity">
    <text evidence="1">Belongs to the NifZ family.</text>
</comment>
<evidence type="ECO:0000256" key="2">
    <source>
        <dbReference type="ARBA" id="ARBA00023231"/>
    </source>
</evidence>
<dbReference type="InterPro" id="IPR007415">
    <property type="entry name" value="Nitrogenase_MoFe_mat_NifZ"/>
</dbReference>
<evidence type="ECO:0000313" key="4">
    <source>
        <dbReference type="Proteomes" id="UP000198405"/>
    </source>
</evidence>
<dbReference type="GO" id="GO:0009399">
    <property type="term" value="P:nitrogen fixation"/>
    <property type="evidence" value="ECO:0007669"/>
    <property type="project" value="InterPro"/>
</dbReference>
<proteinExistence type="inferred from homology"/>
<dbReference type="Pfam" id="PF04319">
    <property type="entry name" value="NifZ"/>
    <property type="match status" value="1"/>
</dbReference>
<evidence type="ECO:0000313" key="3">
    <source>
        <dbReference type="EMBL" id="SNR72934.1"/>
    </source>
</evidence>
<keyword evidence="2" id="KW-0535">Nitrogen fixation</keyword>
<reference evidence="4" key="1">
    <citation type="submission" date="2017-06" db="EMBL/GenBank/DDBJ databases">
        <authorList>
            <person name="Varghese N."/>
            <person name="Submissions S."/>
        </authorList>
    </citation>
    <scope>NUCLEOTIDE SEQUENCE [LARGE SCALE GENOMIC DNA]</scope>
    <source>
        <strain evidence="4">DSM 15668</strain>
    </source>
</reference>
<sequence>MEKDPYDILSVLVGFSPGDAVKFLKDIKNDGTYPWMRRGDIIARKGDTGYIVRFLGYAPAFGDDLFEVIVEESGCIVVCRSCELGKVDVK</sequence>
<dbReference type="EMBL" id="FZOB01000004">
    <property type="protein sequence ID" value="SNR72934.1"/>
    <property type="molecule type" value="Genomic_DNA"/>
</dbReference>
<protein>
    <submittedName>
        <fullName evidence="3">Nitrogen fixation protein NifZ</fullName>
    </submittedName>
</protein>
<organism evidence="3 4">
    <name type="scientific">Desulfurobacterium atlanticum</name>
    <dbReference type="NCBI Taxonomy" id="240169"/>
    <lineage>
        <taxon>Bacteria</taxon>
        <taxon>Pseudomonadati</taxon>
        <taxon>Aquificota</taxon>
        <taxon>Aquificia</taxon>
        <taxon>Desulfurobacteriales</taxon>
        <taxon>Desulfurobacteriaceae</taxon>
        <taxon>Desulfurobacterium</taxon>
    </lineage>
</organism>
<gene>
    <name evidence="3" type="ORF">SAMN06265340_10480</name>
</gene>
<name>A0A238YQK3_9BACT</name>
<dbReference type="OrthoDB" id="9801083at2"/>
<evidence type="ECO:0000256" key="1">
    <source>
        <dbReference type="ARBA" id="ARBA00008027"/>
    </source>
</evidence>
<dbReference type="Proteomes" id="UP000198405">
    <property type="component" value="Unassembled WGS sequence"/>
</dbReference>
<keyword evidence="4" id="KW-1185">Reference proteome</keyword>